<keyword evidence="4" id="KW-1185">Reference proteome</keyword>
<reference evidence="3 4" key="1">
    <citation type="journal article" date="2017" name="Front. Microbiol.">
        <title>New Insights into the Diversity of the Genus Faecalibacterium.</title>
        <authorList>
            <person name="Benevides L."/>
            <person name="Burman S."/>
            <person name="Martin R."/>
            <person name="Robert V."/>
            <person name="Thomas M."/>
            <person name="Miquel S."/>
            <person name="Chain F."/>
            <person name="Sokol H."/>
            <person name="Bermudez-Humaran L.G."/>
            <person name="Morrison M."/>
            <person name="Langella P."/>
            <person name="Azevedo V.A."/>
            <person name="Chatel J.M."/>
            <person name="Soares S."/>
        </authorList>
    </citation>
    <scope>NUCLEOTIDE SEQUENCE [LARGE SCALE GENOMIC DNA]</scope>
    <source>
        <strain evidence="4">CNCM I-4540</strain>
    </source>
</reference>
<feature type="domain" description="Phage tail tape measure protein" evidence="2">
    <location>
        <begin position="151"/>
        <end position="349"/>
    </location>
</feature>
<evidence type="ECO:0000313" key="4">
    <source>
        <dbReference type="Proteomes" id="UP000220752"/>
    </source>
</evidence>
<dbReference type="PANTHER" id="PTHR37813">
    <property type="entry name" value="FELS-2 PROPHAGE PROTEIN"/>
    <property type="match status" value="1"/>
</dbReference>
<organism evidence="3 4">
    <name type="scientific">Faecalibacterium langellae</name>
    <dbReference type="NCBI Taxonomy" id="3435293"/>
    <lineage>
        <taxon>Bacteria</taxon>
        <taxon>Bacillati</taxon>
        <taxon>Bacillota</taxon>
        <taxon>Clostridia</taxon>
        <taxon>Eubacteriales</taxon>
        <taxon>Oscillospiraceae</taxon>
        <taxon>Faecalibacterium</taxon>
    </lineage>
</organism>
<comment type="caution">
    <text evidence="3">The sequence shown here is derived from an EMBL/GenBank/DDBJ whole genome shotgun (WGS) entry which is preliminary data.</text>
</comment>
<sequence length="1187" mass="121731">MASETFRIAIDATVNDNTGPGVQSAQKRLSGFDKSIEHTKDRLDRLTSTGFHIDLDAVDRATATIQNVETKVHGFVGKAWNFTVGIIDKATAPLQGIINLVKNPVLQAGAIFGVSVSLADTVSTYGAFEESMSNVKAISGATAEEFDKLTAKAKEEGATTKFTAKDSADAFGYMAMAGWKTEDMLQGIDGIMSLAAASNEDLATTSDIVTDALTAFGLKASDSGHFADVLAQASANANTNVGMMGESFKYVAPVAGALKYSVEDVSLALGLMANASVKGSMAGTSLKTSLANMAAPTDKMEAAMDKYGISLTKRNGEMKTMHEVLDNLRSSLGGLSETEQTAAASTIFGKEAMAGMLAIINASEDDYNKLTAAVNNADGASQQMADTMLDNMNGSFTLLQSAVDGAKIALGERLSPYLREFATWITNKMPLVEDAIGDVMDHVDAKVEDLRHTIAEFTASDEWASADIWGKLGIAWDKIVAEPFDEWWNGSGRQFFADRAAGLGRGLGSGITAGFLALLGIDPTGAIDDGAAIGANFVSGFMDGLDFDGILDGLKTWAENHKAQVAAIGAVLGFKLVTGAASAYSKLRGLTAALGLGGGTGTGMGSSGMPSMGGSFKTSAAVMNVTAQMVVLKSGNFGAEAGSKVRQAAETAFSGSTGTSLIPSTGTPAAAGALPSATRLLGDGKATFEGTAVEIDPATLPAKGLTSANSWLGKLLQKGSTQATMSADGTLTSVTGGVGGTLGGIGTALGSHATTAAGTAAAGGASILGGILGLLGIGAGVRNLYRGTQTTGKDAQNEYSKGGTKIGMVGAGAAAGAAVGTVVPVVGTGVGALVGAGIGGLGALGFGDKIGQALSDALDEGGALDNLKQTVGTFFTSTLPEHWTSFWDGVGTTFSETIPYAIGYALGKTKVFFTNTLPEHWTAFWDGVGEFWTEDVPAWVESTGEKAVTFFTETLPTKWTDFWTGVGDFWTKEVPAWVESSVTSAANFFTVTLPAKWTGFWSGVGDKISGFFTNAKNAFSSGLSAGSFTTGGGTSSGGGGGRVTPHAMGGIMTSPHVGLVAEDGPEAIIPLGGSRRTRALDLWNQTGSILGADYSGDSDDDTPENVPTFSPVVYPAPAPQAPAGAVAQPISIPVEIGLNPQFIIQGTAGMSPDEIIATVKSRIREMVDDISDELAERLARVLANMPA</sequence>
<proteinExistence type="predicted"/>
<name>A0A2A6Z7M7_9FIRM</name>
<dbReference type="Proteomes" id="UP000220752">
    <property type="component" value="Unassembled WGS sequence"/>
</dbReference>
<keyword evidence="1" id="KW-1188">Viral release from host cell</keyword>
<accession>A0A2A6Z7M7</accession>
<evidence type="ECO:0000259" key="2">
    <source>
        <dbReference type="Pfam" id="PF10145"/>
    </source>
</evidence>
<gene>
    <name evidence="3" type="ORF">CGS46_12685</name>
</gene>
<dbReference type="InterPro" id="IPR010090">
    <property type="entry name" value="Phage_tape_meas"/>
</dbReference>
<dbReference type="PANTHER" id="PTHR37813:SF1">
    <property type="entry name" value="FELS-2 PROPHAGE PROTEIN"/>
    <property type="match status" value="1"/>
</dbReference>
<evidence type="ECO:0000256" key="1">
    <source>
        <dbReference type="ARBA" id="ARBA00022612"/>
    </source>
</evidence>
<dbReference type="AlphaFoldDB" id="A0A2A6Z7M7"/>
<dbReference type="EMBL" id="NMTQ01000037">
    <property type="protein sequence ID" value="PDX57374.1"/>
    <property type="molecule type" value="Genomic_DNA"/>
</dbReference>
<protein>
    <submittedName>
        <fullName evidence="3">Phage tail tape measure protein</fullName>
    </submittedName>
</protein>
<dbReference type="Pfam" id="PF10145">
    <property type="entry name" value="PhageMin_Tail"/>
    <property type="match status" value="1"/>
</dbReference>
<evidence type="ECO:0000313" key="3">
    <source>
        <dbReference type="EMBL" id="PDX57374.1"/>
    </source>
</evidence>
<dbReference type="NCBIfam" id="TIGR01760">
    <property type="entry name" value="tape_meas_TP901"/>
    <property type="match status" value="1"/>
</dbReference>